<dbReference type="EMBL" id="JAPEVG010000133">
    <property type="protein sequence ID" value="KAJ8481572.1"/>
    <property type="molecule type" value="Genomic_DNA"/>
</dbReference>
<feature type="region of interest" description="Disordered" evidence="1">
    <location>
        <begin position="56"/>
        <end position="79"/>
    </location>
</feature>
<gene>
    <name evidence="2" type="ORF">ONZ51_g5901</name>
</gene>
<organism evidence="2 3">
    <name type="scientific">Trametes cubensis</name>
    <dbReference type="NCBI Taxonomy" id="1111947"/>
    <lineage>
        <taxon>Eukaryota</taxon>
        <taxon>Fungi</taxon>
        <taxon>Dikarya</taxon>
        <taxon>Basidiomycota</taxon>
        <taxon>Agaricomycotina</taxon>
        <taxon>Agaricomycetes</taxon>
        <taxon>Polyporales</taxon>
        <taxon>Polyporaceae</taxon>
        <taxon>Trametes</taxon>
    </lineage>
</organism>
<evidence type="ECO:0000256" key="1">
    <source>
        <dbReference type="SAM" id="MobiDB-lite"/>
    </source>
</evidence>
<dbReference type="AlphaFoldDB" id="A0AAD7TT52"/>
<protein>
    <submittedName>
        <fullName evidence="2">Uncharacterized protein</fullName>
    </submittedName>
</protein>
<dbReference type="Proteomes" id="UP001215151">
    <property type="component" value="Unassembled WGS sequence"/>
</dbReference>
<name>A0AAD7TT52_9APHY</name>
<evidence type="ECO:0000313" key="3">
    <source>
        <dbReference type="Proteomes" id="UP001215151"/>
    </source>
</evidence>
<comment type="caution">
    <text evidence="2">The sequence shown here is derived from an EMBL/GenBank/DDBJ whole genome shotgun (WGS) entry which is preliminary data.</text>
</comment>
<keyword evidence="3" id="KW-1185">Reference proteome</keyword>
<sequence>MDCDDTLAGQYPGDIPLNVSVPPWAFLELTSQGTLDIAQAELVMQSNGMETISERIDSNNHKRSGGDSTFQRNNVHPWR</sequence>
<proteinExistence type="predicted"/>
<feature type="compositionally biased region" description="Polar residues" evidence="1">
    <location>
        <begin position="66"/>
        <end position="79"/>
    </location>
</feature>
<reference evidence="2" key="1">
    <citation type="submission" date="2022-11" db="EMBL/GenBank/DDBJ databases">
        <title>Genome Sequence of Cubamyces cubensis.</title>
        <authorList>
            <person name="Buettner E."/>
        </authorList>
    </citation>
    <scope>NUCLEOTIDE SEQUENCE</scope>
    <source>
        <strain evidence="2">MPL-01</strain>
    </source>
</reference>
<accession>A0AAD7TT52</accession>
<evidence type="ECO:0000313" key="2">
    <source>
        <dbReference type="EMBL" id="KAJ8481572.1"/>
    </source>
</evidence>